<evidence type="ECO:0000313" key="4">
    <source>
        <dbReference type="Proteomes" id="UP000649573"/>
    </source>
</evidence>
<feature type="domain" description="UspA" evidence="2">
    <location>
        <begin position="6"/>
        <end position="133"/>
    </location>
</feature>
<proteinExistence type="inferred from homology"/>
<dbReference type="Proteomes" id="UP000649573">
    <property type="component" value="Unassembled WGS sequence"/>
</dbReference>
<dbReference type="EMBL" id="BMRE01000022">
    <property type="protein sequence ID" value="GGU50116.1"/>
    <property type="molecule type" value="Genomic_DNA"/>
</dbReference>
<dbReference type="InterPro" id="IPR006015">
    <property type="entry name" value="Universal_stress_UspA"/>
</dbReference>
<gene>
    <name evidence="3" type="ORF">GCM10010178_48550</name>
</gene>
<dbReference type="PANTHER" id="PTHR46268">
    <property type="entry name" value="STRESS RESPONSE PROTEIN NHAX"/>
    <property type="match status" value="1"/>
</dbReference>
<organism evidence="3 4">
    <name type="scientific">Lentzea flava</name>
    <dbReference type="NCBI Taxonomy" id="103732"/>
    <lineage>
        <taxon>Bacteria</taxon>
        <taxon>Bacillati</taxon>
        <taxon>Actinomycetota</taxon>
        <taxon>Actinomycetes</taxon>
        <taxon>Pseudonocardiales</taxon>
        <taxon>Pseudonocardiaceae</taxon>
        <taxon>Lentzea</taxon>
    </lineage>
</organism>
<sequence>MNSQSRIVVGVDGSPAAKAALAWAVGEAKRTSASVLALSVCQLDVTSSAGPFTQTHRHELAAAIEALGTAAEGVRIDQEVPHGLPGPVLVERSADAGLLVVGGHGYRKAGVLVMSSVTSYCLRHARCPVVVVPLEGARNDGPLMLRPETSVR</sequence>
<name>A0ABQ2USY1_9PSEU</name>
<evidence type="ECO:0000313" key="3">
    <source>
        <dbReference type="EMBL" id="GGU50116.1"/>
    </source>
</evidence>
<evidence type="ECO:0000259" key="2">
    <source>
        <dbReference type="Pfam" id="PF00582"/>
    </source>
</evidence>
<dbReference type="SUPFAM" id="SSF52402">
    <property type="entry name" value="Adenine nucleotide alpha hydrolases-like"/>
    <property type="match status" value="1"/>
</dbReference>
<dbReference type="PRINTS" id="PR01438">
    <property type="entry name" value="UNVRSLSTRESS"/>
</dbReference>
<dbReference type="Pfam" id="PF00582">
    <property type="entry name" value="Usp"/>
    <property type="match status" value="1"/>
</dbReference>
<keyword evidence="4" id="KW-1185">Reference proteome</keyword>
<protein>
    <submittedName>
        <fullName evidence="3">Universal stress protein</fullName>
    </submittedName>
</protein>
<comment type="similarity">
    <text evidence="1">Belongs to the universal stress protein A family.</text>
</comment>
<evidence type="ECO:0000256" key="1">
    <source>
        <dbReference type="ARBA" id="ARBA00008791"/>
    </source>
</evidence>
<accession>A0ABQ2USY1</accession>
<reference evidence="4" key="1">
    <citation type="journal article" date="2019" name="Int. J. Syst. Evol. Microbiol.">
        <title>The Global Catalogue of Microorganisms (GCM) 10K type strain sequencing project: providing services to taxonomists for standard genome sequencing and annotation.</title>
        <authorList>
            <consortium name="The Broad Institute Genomics Platform"/>
            <consortium name="The Broad Institute Genome Sequencing Center for Infectious Disease"/>
            <person name="Wu L."/>
            <person name="Ma J."/>
        </authorList>
    </citation>
    <scope>NUCLEOTIDE SEQUENCE [LARGE SCALE GENOMIC DNA]</scope>
    <source>
        <strain evidence="4">JCM 3296</strain>
    </source>
</reference>
<dbReference type="Gene3D" id="3.40.50.620">
    <property type="entry name" value="HUPs"/>
    <property type="match status" value="1"/>
</dbReference>
<dbReference type="PANTHER" id="PTHR46268:SF6">
    <property type="entry name" value="UNIVERSAL STRESS PROTEIN UP12"/>
    <property type="match status" value="1"/>
</dbReference>
<dbReference type="InterPro" id="IPR014729">
    <property type="entry name" value="Rossmann-like_a/b/a_fold"/>
</dbReference>
<dbReference type="InterPro" id="IPR006016">
    <property type="entry name" value="UspA"/>
</dbReference>
<dbReference type="CDD" id="cd00293">
    <property type="entry name" value="USP-like"/>
    <property type="match status" value="1"/>
</dbReference>
<dbReference type="RefSeq" id="WP_189256013.1">
    <property type="nucleotide sequence ID" value="NZ_BMRE01000022.1"/>
</dbReference>
<comment type="caution">
    <text evidence="3">The sequence shown here is derived from an EMBL/GenBank/DDBJ whole genome shotgun (WGS) entry which is preliminary data.</text>
</comment>